<gene>
    <name evidence="8" type="ORF">J2X15_001917</name>
</gene>
<comment type="similarity">
    <text evidence="2">Belongs to the Rht family.</text>
</comment>
<evidence type="ECO:0000256" key="3">
    <source>
        <dbReference type="ARBA" id="ARBA00022475"/>
    </source>
</evidence>
<dbReference type="Pfam" id="PF01810">
    <property type="entry name" value="LysE"/>
    <property type="match status" value="1"/>
</dbReference>
<keyword evidence="4 7" id="KW-0812">Transmembrane</keyword>
<keyword evidence="6 7" id="KW-0472">Membrane</keyword>
<dbReference type="PANTHER" id="PTHR30086">
    <property type="entry name" value="ARGININE EXPORTER PROTEIN ARGO"/>
    <property type="match status" value="1"/>
</dbReference>
<dbReference type="RefSeq" id="WP_310341950.1">
    <property type="nucleotide sequence ID" value="NZ_JAVDXO010000003.1"/>
</dbReference>
<dbReference type="Proteomes" id="UP001268089">
    <property type="component" value="Unassembled WGS sequence"/>
</dbReference>
<dbReference type="NCBIfam" id="NF008201">
    <property type="entry name" value="PRK10958.1"/>
    <property type="match status" value="1"/>
</dbReference>
<keyword evidence="9" id="KW-1185">Reference proteome</keyword>
<organism evidence="8 9">
    <name type="scientific">Rhodoferax saidenbachensis</name>
    <dbReference type="NCBI Taxonomy" id="1484693"/>
    <lineage>
        <taxon>Bacteria</taxon>
        <taxon>Pseudomonadati</taxon>
        <taxon>Pseudomonadota</taxon>
        <taxon>Betaproteobacteria</taxon>
        <taxon>Burkholderiales</taxon>
        <taxon>Comamonadaceae</taxon>
        <taxon>Rhodoferax</taxon>
    </lineage>
</organism>
<feature type="transmembrane region" description="Helical" evidence="7">
    <location>
        <begin position="129"/>
        <end position="151"/>
    </location>
</feature>
<evidence type="ECO:0000256" key="2">
    <source>
        <dbReference type="ARBA" id="ARBA00007928"/>
    </source>
</evidence>
<evidence type="ECO:0000313" key="9">
    <source>
        <dbReference type="Proteomes" id="UP001268089"/>
    </source>
</evidence>
<evidence type="ECO:0000256" key="5">
    <source>
        <dbReference type="ARBA" id="ARBA00022989"/>
    </source>
</evidence>
<feature type="transmembrane region" description="Helical" evidence="7">
    <location>
        <begin position="80"/>
        <end position="98"/>
    </location>
</feature>
<dbReference type="PIRSF" id="PIRSF006324">
    <property type="entry name" value="LeuE"/>
    <property type="match status" value="1"/>
</dbReference>
<dbReference type="InterPro" id="IPR001123">
    <property type="entry name" value="LeuE-type"/>
</dbReference>
<comment type="caution">
    <text evidence="8">The sequence shown here is derived from an EMBL/GenBank/DDBJ whole genome shotgun (WGS) entry which is preliminary data.</text>
</comment>
<sequence>MSFYGVTDLWTYVIGAFGIILLPGPNSLYVLSVATVRGVKAGYLGAFGVFLGDTILLIFTALGAASLLRTYPPLFMVVKYAGAAYLTWVGVNLLIAAFKKWRSADAVDLSADTAVAEATANMQQPFKRALVISLLNPKAILFLLSFFVQFIDPNYDTPAIPFLILGSIIMVFSALYLSALIFAGARLAQGFGRRKRLSASLSSAVGGLFVWFGAKLATASLN</sequence>
<proteinExistence type="inferred from homology"/>
<feature type="transmembrane region" description="Helical" evidence="7">
    <location>
        <begin position="43"/>
        <end position="68"/>
    </location>
</feature>
<feature type="transmembrane region" description="Helical" evidence="7">
    <location>
        <begin position="163"/>
        <end position="185"/>
    </location>
</feature>
<dbReference type="EMBL" id="JAVDXO010000003">
    <property type="protein sequence ID" value="MDR7306634.1"/>
    <property type="molecule type" value="Genomic_DNA"/>
</dbReference>
<accession>A0ABU1ZM53</accession>
<name>A0ABU1ZM53_9BURK</name>
<evidence type="ECO:0000256" key="6">
    <source>
        <dbReference type="ARBA" id="ARBA00023136"/>
    </source>
</evidence>
<keyword evidence="5 7" id="KW-1133">Transmembrane helix</keyword>
<feature type="transmembrane region" description="Helical" evidence="7">
    <location>
        <begin position="12"/>
        <end position="31"/>
    </location>
</feature>
<feature type="transmembrane region" description="Helical" evidence="7">
    <location>
        <begin position="197"/>
        <end position="214"/>
    </location>
</feature>
<keyword evidence="3" id="KW-1003">Cell membrane</keyword>
<evidence type="ECO:0000256" key="4">
    <source>
        <dbReference type="ARBA" id="ARBA00022692"/>
    </source>
</evidence>
<evidence type="ECO:0000313" key="8">
    <source>
        <dbReference type="EMBL" id="MDR7306634.1"/>
    </source>
</evidence>
<comment type="subcellular location">
    <subcellularLocation>
        <location evidence="1">Cell membrane</location>
        <topology evidence="1">Multi-pass membrane protein</topology>
    </subcellularLocation>
</comment>
<evidence type="ECO:0000256" key="1">
    <source>
        <dbReference type="ARBA" id="ARBA00004651"/>
    </source>
</evidence>
<evidence type="ECO:0000256" key="7">
    <source>
        <dbReference type="SAM" id="Phobius"/>
    </source>
</evidence>
<protein>
    <submittedName>
        <fullName evidence="8">Leucine efflux protein</fullName>
    </submittedName>
</protein>
<dbReference type="PANTHER" id="PTHR30086:SF15">
    <property type="entry name" value="LEUCINE EFFLUX PROTEIN"/>
    <property type="match status" value="1"/>
</dbReference>
<reference evidence="8 9" key="1">
    <citation type="submission" date="2023-07" db="EMBL/GenBank/DDBJ databases">
        <title>Sorghum-associated microbial communities from plants grown in Nebraska, USA.</title>
        <authorList>
            <person name="Schachtman D."/>
        </authorList>
    </citation>
    <scope>NUCLEOTIDE SEQUENCE [LARGE SCALE GENOMIC DNA]</scope>
    <source>
        <strain evidence="8 9">BE308</strain>
    </source>
</reference>